<gene>
    <name evidence="2" type="ORF">Tci_535518</name>
</gene>
<feature type="non-terminal residue" evidence="2">
    <location>
        <position position="1"/>
    </location>
</feature>
<protein>
    <submittedName>
        <fullName evidence="2">Uncharacterized protein</fullName>
    </submittedName>
</protein>
<accession>A0A699IMH4</accession>
<dbReference type="AlphaFoldDB" id="A0A699IMH4"/>
<name>A0A699IMH4_TANCI</name>
<evidence type="ECO:0000313" key="2">
    <source>
        <dbReference type="EMBL" id="GEZ63545.1"/>
    </source>
</evidence>
<comment type="caution">
    <text evidence="2">The sequence shown here is derived from an EMBL/GenBank/DDBJ whole genome shotgun (WGS) entry which is preliminary data.</text>
</comment>
<dbReference type="EMBL" id="BKCJ010303490">
    <property type="protein sequence ID" value="GEZ63545.1"/>
    <property type="molecule type" value="Genomic_DNA"/>
</dbReference>
<sequence length="168" mass="18598">SMEGLNTMLENGPCEDGLSGIVTKLELKDNIVVPMPKINGEGYYTCNIHVEYEWKPPRCACWKKMGFNPEQVNQSVSKKSTANTSVNKKKNVEPTKEVSKSNPFEVLTLVENDVDLGKVTLVDNDGKPLEKVASSCDYNSEDEVKSVDNDMAKFLAKNDGYGTQSLLE</sequence>
<organism evidence="2">
    <name type="scientific">Tanacetum cinerariifolium</name>
    <name type="common">Dalmatian daisy</name>
    <name type="synonym">Chrysanthemum cinerariifolium</name>
    <dbReference type="NCBI Taxonomy" id="118510"/>
    <lineage>
        <taxon>Eukaryota</taxon>
        <taxon>Viridiplantae</taxon>
        <taxon>Streptophyta</taxon>
        <taxon>Embryophyta</taxon>
        <taxon>Tracheophyta</taxon>
        <taxon>Spermatophyta</taxon>
        <taxon>Magnoliopsida</taxon>
        <taxon>eudicotyledons</taxon>
        <taxon>Gunneridae</taxon>
        <taxon>Pentapetalae</taxon>
        <taxon>asterids</taxon>
        <taxon>campanulids</taxon>
        <taxon>Asterales</taxon>
        <taxon>Asteraceae</taxon>
        <taxon>Asteroideae</taxon>
        <taxon>Anthemideae</taxon>
        <taxon>Anthemidinae</taxon>
        <taxon>Tanacetum</taxon>
    </lineage>
</organism>
<feature type="compositionally biased region" description="Polar residues" evidence="1">
    <location>
        <begin position="73"/>
        <end position="86"/>
    </location>
</feature>
<proteinExistence type="predicted"/>
<evidence type="ECO:0000256" key="1">
    <source>
        <dbReference type="SAM" id="MobiDB-lite"/>
    </source>
</evidence>
<reference evidence="2" key="1">
    <citation type="journal article" date="2019" name="Sci. Rep.">
        <title>Draft genome of Tanacetum cinerariifolium, the natural source of mosquito coil.</title>
        <authorList>
            <person name="Yamashiro T."/>
            <person name="Shiraishi A."/>
            <person name="Satake H."/>
            <person name="Nakayama K."/>
        </authorList>
    </citation>
    <scope>NUCLEOTIDE SEQUENCE</scope>
</reference>
<feature type="region of interest" description="Disordered" evidence="1">
    <location>
        <begin position="73"/>
        <end position="98"/>
    </location>
</feature>